<keyword evidence="1" id="KW-0812">Transmembrane</keyword>
<dbReference type="Proteomes" id="UP000287447">
    <property type="component" value="Unassembled WGS sequence"/>
</dbReference>
<gene>
    <name evidence="3" type="ORF">EOI86_06125</name>
</gene>
<feature type="signal peptide" evidence="2">
    <location>
        <begin position="1"/>
        <end position="22"/>
    </location>
</feature>
<keyword evidence="1" id="KW-1133">Transmembrane helix</keyword>
<dbReference type="NCBIfam" id="TIGR03370">
    <property type="entry name" value="VPLPA-CTERM"/>
    <property type="match status" value="1"/>
</dbReference>
<accession>A0A3S2VSL0</accession>
<evidence type="ECO:0000313" key="3">
    <source>
        <dbReference type="EMBL" id="RVU38840.1"/>
    </source>
</evidence>
<feature type="chain" id="PRO_5018572504" evidence="2">
    <location>
        <begin position="23"/>
        <end position="211"/>
    </location>
</feature>
<evidence type="ECO:0000256" key="2">
    <source>
        <dbReference type="SAM" id="SignalP"/>
    </source>
</evidence>
<evidence type="ECO:0000313" key="4">
    <source>
        <dbReference type="Proteomes" id="UP000287447"/>
    </source>
</evidence>
<dbReference type="EMBL" id="SADE01000001">
    <property type="protein sequence ID" value="RVU38840.1"/>
    <property type="molecule type" value="Genomic_DNA"/>
</dbReference>
<reference evidence="4" key="1">
    <citation type="submission" date="2019-01" db="EMBL/GenBank/DDBJ databases">
        <title>Gri0909 isolated from a small marine red alga.</title>
        <authorList>
            <person name="Kim J."/>
            <person name="Jeong S.E."/>
            <person name="Jeon C.O."/>
        </authorList>
    </citation>
    <scope>NUCLEOTIDE SEQUENCE [LARGE SCALE GENOMIC DNA]</scope>
    <source>
        <strain evidence="4">Gri0909</strain>
    </source>
</reference>
<feature type="transmembrane region" description="Helical" evidence="1">
    <location>
        <begin position="180"/>
        <end position="198"/>
    </location>
</feature>
<organism evidence="3 4">
    <name type="scientific">Hwanghaeella grinnelliae</name>
    <dbReference type="NCBI Taxonomy" id="2500179"/>
    <lineage>
        <taxon>Bacteria</taxon>
        <taxon>Pseudomonadati</taxon>
        <taxon>Pseudomonadota</taxon>
        <taxon>Alphaproteobacteria</taxon>
        <taxon>Rhodospirillales</taxon>
        <taxon>Rhodospirillaceae</taxon>
        <taxon>Hwanghaeella</taxon>
    </lineage>
</organism>
<protein>
    <submittedName>
        <fullName evidence="3">VPLPA-CTERM sorting domain-containing protein</fullName>
    </submittedName>
</protein>
<proteinExistence type="predicted"/>
<evidence type="ECO:0000256" key="1">
    <source>
        <dbReference type="SAM" id="Phobius"/>
    </source>
</evidence>
<sequence length="211" mass="22744">MKLRAFLAAIGTVVILCGQANAAPFFYDEAISGDIDDSVATPFNFDFGNNIVRGTFFDNFDAFNIVLPENSVLKSVQVDWAPVGPNGLNGNSFDLLTFNPFEVVLETFIATFDDFDTYSEPGSVTEIINRSFAVGTLPGDVQGNLRFGFNGLVTISPGPQSTNMDFTVTFNVVHAVPVPAALPLLASAIVGFSVMARFRKRRARAATRNSA</sequence>
<keyword evidence="2" id="KW-0732">Signal</keyword>
<comment type="caution">
    <text evidence="3">The sequence shown here is derived from an EMBL/GenBank/DDBJ whole genome shotgun (WGS) entry which is preliminary data.</text>
</comment>
<dbReference type="InterPro" id="IPR022472">
    <property type="entry name" value="VPLPA-CTERM"/>
</dbReference>
<dbReference type="AlphaFoldDB" id="A0A3S2VSL0"/>
<name>A0A3S2VSL0_9PROT</name>
<dbReference type="RefSeq" id="WP_127764211.1">
    <property type="nucleotide sequence ID" value="NZ_SADE01000001.1"/>
</dbReference>
<keyword evidence="1" id="KW-0472">Membrane</keyword>
<keyword evidence="4" id="KW-1185">Reference proteome</keyword>